<reference evidence="1" key="1">
    <citation type="journal article" date="2019" name="MBio">
        <title>Virus Genomes from Deep Sea Sediments Expand the Ocean Megavirome and Support Independent Origins of Viral Gigantism.</title>
        <authorList>
            <person name="Backstrom D."/>
            <person name="Yutin N."/>
            <person name="Jorgensen S.L."/>
            <person name="Dharamshi J."/>
            <person name="Homa F."/>
            <person name="Zaremba-Niedwiedzka K."/>
            <person name="Spang A."/>
            <person name="Wolf Y.I."/>
            <person name="Koonin E.V."/>
            <person name="Ettema T.J."/>
        </authorList>
    </citation>
    <scope>NUCLEOTIDE SEQUENCE</scope>
</reference>
<evidence type="ECO:0008006" key="2">
    <source>
        <dbReference type="Google" id="ProtNLM"/>
    </source>
</evidence>
<dbReference type="Gene3D" id="2.60.120.40">
    <property type="match status" value="1"/>
</dbReference>
<gene>
    <name evidence="1" type="ORF">LCPAC304_01860</name>
</gene>
<sequence>MPKGCCCYPSQKLSNANYVYAAVEGNIQLDSGESRFVEFPPTNSASDPYNCVRGNLTGFDPVTGRFTAPKTAIYQVSAWANYFSSVSPTGTSRLTGETNTQVCRFLTKNICGGPGTGQPMGLDIAIVGQTAPWSRLGANFIASASLGGCVPLRAGEQMIIHVFQENEEGQRVFLFLEWMIVQGPFINLGTPRGPGVGT</sequence>
<evidence type="ECO:0000313" key="1">
    <source>
        <dbReference type="EMBL" id="QBK91847.1"/>
    </source>
</evidence>
<protein>
    <recommendedName>
        <fullName evidence="2">C1q domain protein</fullName>
    </recommendedName>
</protein>
<accession>A0A481Z7W5</accession>
<dbReference type="InterPro" id="IPR008983">
    <property type="entry name" value="Tumour_necrosis_fac-like_dom"/>
</dbReference>
<organism evidence="1">
    <name type="scientific">Pithovirus LCPAC304</name>
    <dbReference type="NCBI Taxonomy" id="2506594"/>
    <lineage>
        <taxon>Viruses</taxon>
        <taxon>Pithoviruses</taxon>
    </lineage>
</organism>
<proteinExistence type="predicted"/>
<name>A0A481Z7W5_9VIRU</name>
<dbReference type="EMBL" id="MK500565">
    <property type="protein sequence ID" value="QBK91847.1"/>
    <property type="molecule type" value="Genomic_DNA"/>
</dbReference>